<name>A0A1B2HXX3_9PSEU</name>
<dbReference type="EMBL" id="CP016793">
    <property type="protein sequence ID" value="ANZ42589.1"/>
    <property type="molecule type" value="Genomic_DNA"/>
</dbReference>
<dbReference type="Pfam" id="PF00293">
    <property type="entry name" value="NUDIX"/>
    <property type="match status" value="1"/>
</dbReference>
<feature type="domain" description="Nudix hydrolase" evidence="3">
    <location>
        <begin position="23"/>
        <end position="154"/>
    </location>
</feature>
<dbReference type="InterPro" id="IPR015797">
    <property type="entry name" value="NUDIX_hydrolase-like_dom_sf"/>
</dbReference>
<dbReference type="InterPro" id="IPR020476">
    <property type="entry name" value="Nudix_hydrolase"/>
</dbReference>
<evidence type="ECO:0000256" key="2">
    <source>
        <dbReference type="ARBA" id="ARBA00022801"/>
    </source>
</evidence>
<dbReference type="GO" id="GO:0016787">
    <property type="term" value="F:hydrolase activity"/>
    <property type="evidence" value="ECO:0007669"/>
    <property type="project" value="UniProtKB-KW"/>
</dbReference>
<dbReference type="InterPro" id="IPR000086">
    <property type="entry name" value="NUDIX_hydrolase_dom"/>
</dbReference>
<dbReference type="PROSITE" id="PS51462">
    <property type="entry name" value="NUDIX"/>
    <property type="match status" value="1"/>
</dbReference>
<dbReference type="PRINTS" id="PR00502">
    <property type="entry name" value="NUDIXFAMILY"/>
</dbReference>
<dbReference type="Proteomes" id="UP000093053">
    <property type="component" value="Chromosome"/>
</dbReference>
<keyword evidence="2" id="KW-0378">Hydrolase</keyword>
<keyword evidence="5" id="KW-1185">Reference proteome</keyword>
<protein>
    <recommendedName>
        <fullName evidence="3">Nudix hydrolase domain-containing protein</fullName>
    </recommendedName>
</protein>
<organism evidence="4 5">
    <name type="scientific">Lentzea guizhouensis</name>
    <dbReference type="NCBI Taxonomy" id="1586287"/>
    <lineage>
        <taxon>Bacteria</taxon>
        <taxon>Bacillati</taxon>
        <taxon>Actinomycetota</taxon>
        <taxon>Actinomycetes</taxon>
        <taxon>Pseudonocardiales</taxon>
        <taxon>Pseudonocardiaceae</taxon>
        <taxon>Lentzea</taxon>
    </lineage>
</organism>
<dbReference type="STRING" id="1586287.BBK82_08580"/>
<dbReference type="SUPFAM" id="SSF55811">
    <property type="entry name" value="Nudix"/>
    <property type="match status" value="1"/>
</dbReference>
<comment type="cofactor">
    <cofactor evidence="1">
        <name>Mg(2+)</name>
        <dbReference type="ChEBI" id="CHEBI:18420"/>
    </cofactor>
</comment>
<evidence type="ECO:0000256" key="1">
    <source>
        <dbReference type="ARBA" id="ARBA00001946"/>
    </source>
</evidence>
<dbReference type="Gene3D" id="3.90.79.10">
    <property type="entry name" value="Nucleoside Triphosphate Pyrophosphohydrolase"/>
    <property type="match status" value="1"/>
</dbReference>
<gene>
    <name evidence="4" type="ORF">BBK82_08580</name>
</gene>
<dbReference type="AlphaFoldDB" id="A0A1B2HXX3"/>
<evidence type="ECO:0000313" key="4">
    <source>
        <dbReference type="EMBL" id="ANZ42589.1"/>
    </source>
</evidence>
<accession>A0A1B2HXX3</accession>
<evidence type="ECO:0000259" key="3">
    <source>
        <dbReference type="PROSITE" id="PS51462"/>
    </source>
</evidence>
<sequence>MSVDLDDVEIPQGERFEHHVLRLPHPSTGVVVTDADRVLLLWRHRFATGAWGWEIPAGRCEAGEEPATSAVREVEEETGYRVGRLEPLITFNPLAGVSSHVTHIFEGTDARRTGEHDPAEAAKVEWVAADDIPRFIRKGLVPDGITLAALSTYLTLRST</sequence>
<dbReference type="PANTHER" id="PTHR43046">
    <property type="entry name" value="GDP-MANNOSE MANNOSYL HYDROLASE"/>
    <property type="match status" value="1"/>
</dbReference>
<dbReference type="KEGG" id="led:BBK82_08580"/>
<dbReference type="PANTHER" id="PTHR43046:SF14">
    <property type="entry name" value="MUTT_NUDIX FAMILY PROTEIN"/>
    <property type="match status" value="1"/>
</dbReference>
<dbReference type="CDD" id="cd03424">
    <property type="entry name" value="NUDIX_ADPRase_Nudt5_UGPPase_Nudt14"/>
    <property type="match status" value="1"/>
</dbReference>
<reference evidence="4 5" key="1">
    <citation type="submission" date="2016-07" db="EMBL/GenBank/DDBJ databases">
        <title>Complete genome sequence of the Lentzea guizhouensis DHS C013.</title>
        <authorList>
            <person name="Cao C."/>
        </authorList>
    </citation>
    <scope>NUCLEOTIDE SEQUENCE [LARGE SCALE GENOMIC DNA]</scope>
    <source>
        <strain evidence="4 5">DHS C013</strain>
    </source>
</reference>
<evidence type="ECO:0000313" key="5">
    <source>
        <dbReference type="Proteomes" id="UP000093053"/>
    </source>
</evidence>
<proteinExistence type="predicted"/>